<protein>
    <recommendedName>
        <fullName evidence="12">L-threonine dehydratase</fullName>
        <ecNumber evidence="12">4.3.1.19</ecNumber>
    </recommendedName>
    <alternativeName>
        <fullName evidence="12">Threonine deaminase</fullName>
    </alternativeName>
</protein>
<reference evidence="15" key="1">
    <citation type="journal article" date="2019" name="Int. J. Syst. Evol. Microbiol.">
        <title>The Global Catalogue of Microorganisms (GCM) 10K type strain sequencing project: providing services to taxonomists for standard genome sequencing and annotation.</title>
        <authorList>
            <consortium name="The Broad Institute Genomics Platform"/>
            <consortium name="The Broad Institute Genome Sequencing Center for Infectious Disease"/>
            <person name="Wu L."/>
            <person name="Ma J."/>
        </authorList>
    </citation>
    <scope>NUCLEOTIDE SEQUENCE [LARGE SCALE GENOMIC DNA]</scope>
    <source>
        <strain evidence="15">CGMCC 1.15475</strain>
    </source>
</reference>
<dbReference type="NCBIfam" id="NF006390">
    <property type="entry name" value="PRK08639.1"/>
    <property type="match status" value="1"/>
</dbReference>
<dbReference type="Pfam" id="PF00585">
    <property type="entry name" value="Thr_dehydrat_C"/>
    <property type="match status" value="1"/>
</dbReference>
<dbReference type="NCBIfam" id="TIGR02079">
    <property type="entry name" value="THD1"/>
    <property type="match status" value="1"/>
</dbReference>
<evidence type="ECO:0000256" key="1">
    <source>
        <dbReference type="ARBA" id="ARBA00001274"/>
    </source>
</evidence>
<gene>
    <name evidence="12 14" type="primary">ilvA</name>
    <name evidence="14" type="ORF">ACFSDB_03515</name>
</gene>
<dbReference type="GO" id="GO:0004794">
    <property type="term" value="F:threonine deaminase activity"/>
    <property type="evidence" value="ECO:0007669"/>
    <property type="project" value="UniProtKB-EC"/>
</dbReference>
<dbReference type="PANTHER" id="PTHR48078">
    <property type="entry name" value="THREONINE DEHYDRATASE, MITOCHONDRIAL-RELATED"/>
    <property type="match status" value="1"/>
</dbReference>
<keyword evidence="15" id="KW-1185">Reference proteome</keyword>
<dbReference type="SUPFAM" id="SSF53686">
    <property type="entry name" value="Tryptophan synthase beta subunit-like PLP-dependent enzymes"/>
    <property type="match status" value="1"/>
</dbReference>
<comment type="catalytic activity">
    <reaction evidence="1 12">
        <text>L-threonine = 2-oxobutanoate + NH4(+)</text>
        <dbReference type="Rhea" id="RHEA:22108"/>
        <dbReference type="ChEBI" id="CHEBI:16763"/>
        <dbReference type="ChEBI" id="CHEBI:28938"/>
        <dbReference type="ChEBI" id="CHEBI:57926"/>
        <dbReference type="EC" id="4.3.1.19"/>
    </reaction>
</comment>
<evidence type="ECO:0000256" key="6">
    <source>
        <dbReference type="ARBA" id="ARBA00022605"/>
    </source>
</evidence>
<evidence type="ECO:0000256" key="5">
    <source>
        <dbReference type="ARBA" id="ARBA00011881"/>
    </source>
</evidence>
<dbReference type="InterPro" id="IPR001721">
    <property type="entry name" value="TD_ACT-like"/>
</dbReference>
<dbReference type="RefSeq" id="WP_204890967.1">
    <property type="nucleotide sequence ID" value="NZ_JBHUFW010000004.1"/>
</dbReference>
<comment type="subunit">
    <text evidence="5 12">Homotetramer.</text>
</comment>
<dbReference type="EMBL" id="JBHUFW010000004">
    <property type="protein sequence ID" value="MFD1861979.1"/>
    <property type="molecule type" value="Genomic_DNA"/>
</dbReference>
<feature type="domain" description="ACT-like" evidence="13">
    <location>
        <begin position="346"/>
        <end position="420"/>
    </location>
</feature>
<dbReference type="InterPro" id="IPR045865">
    <property type="entry name" value="ACT-like_dom_sf"/>
</dbReference>
<evidence type="ECO:0000256" key="7">
    <source>
        <dbReference type="ARBA" id="ARBA00022624"/>
    </source>
</evidence>
<keyword evidence="8 12" id="KW-0663">Pyridoxal phosphate</keyword>
<proteinExistence type="inferred from homology"/>
<dbReference type="PANTHER" id="PTHR48078:SF11">
    <property type="entry name" value="THREONINE DEHYDRATASE, MITOCHONDRIAL"/>
    <property type="match status" value="1"/>
</dbReference>
<evidence type="ECO:0000313" key="15">
    <source>
        <dbReference type="Proteomes" id="UP001597273"/>
    </source>
</evidence>
<evidence type="ECO:0000259" key="13">
    <source>
        <dbReference type="PROSITE" id="PS51672"/>
    </source>
</evidence>
<evidence type="ECO:0000256" key="4">
    <source>
        <dbReference type="ARBA" id="ARBA00010869"/>
    </source>
</evidence>
<comment type="similarity">
    <text evidence="4 12">Belongs to the serine/threonine dehydratase family.</text>
</comment>
<comment type="cofactor">
    <cofactor evidence="2 12">
        <name>pyridoxal 5'-phosphate</name>
        <dbReference type="ChEBI" id="CHEBI:597326"/>
    </cofactor>
</comment>
<accession>A0ABW4QEI6</accession>
<evidence type="ECO:0000256" key="10">
    <source>
        <dbReference type="ARBA" id="ARBA00023304"/>
    </source>
</evidence>
<dbReference type="SUPFAM" id="SSF55021">
    <property type="entry name" value="ACT-like"/>
    <property type="match status" value="1"/>
</dbReference>
<dbReference type="Gene3D" id="3.40.50.1100">
    <property type="match status" value="2"/>
</dbReference>
<dbReference type="InterPro" id="IPR000634">
    <property type="entry name" value="Ser/Thr_deHydtase_PyrdxlP-BS"/>
</dbReference>
<evidence type="ECO:0000256" key="3">
    <source>
        <dbReference type="ARBA" id="ARBA00004810"/>
    </source>
</evidence>
<keyword evidence="6 12" id="KW-0028">Amino-acid biosynthesis</keyword>
<comment type="caution">
    <text evidence="14">The sequence shown here is derived from an EMBL/GenBank/DDBJ whole genome shotgun (WGS) entry which is preliminary data.</text>
</comment>
<evidence type="ECO:0000256" key="2">
    <source>
        <dbReference type="ARBA" id="ARBA00001933"/>
    </source>
</evidence>
<dbReference type="PROSITE" id="PS51672">
    <property type="entry name" value="ACT_LIKE"/>
    <property type="match status" value="1"/>
</dbReference>
<dbReference type="InterPro" id="IPR050147">
    <property type="entry name" value="Ser/Thr_Dehydratase"/>
</dbReference>
<dbReference type="PROSITE" id="PS00165">
    <property type="entry name" value="DEHYDRATASE_SER_THR"/>
    <property type="match status" value="1"/>
</dbReference>
<evidence type="ECO:0000256" key="9">
    <source>
        <dbReference type="ARBA" id="ARBA00023239"/>
    </source>
</evidence>
<comment type="pathway">
    <text evidence="3 12">Amino-acid biosynthesis; L-isoleucine biosynthesis; 2-oxobutanoate from L-threonine: step 1/1.</text>
</comment>
<dbReference type="CDD" id="cd01562">
    <property type="entry name" value="Thr-dehyd"/>
    <property type="match status" value="1"/>
</dbReference>
<keyword evidence="9 12" id="KW-0456">Lyase</keyword>
<keyword evidence="10 12" id="KW-0100">Branched-chain amino acid biosynthesis</keyword>
<dbReference type="Pfam" id="PF00291">
    <property type="entry name" value="PALP"/>
    <property type="match status" value="1"/>
</dbReference>
<name>A0ABW4QEI6_9BACL</name>
<sequence length="429" mass="46964">MARSNIEELERNATLSKVSVEEIMVANQALKDVVIKTPLQRNDLLSARYGCNVYLKREDLQVVRSFKLRGAYNFIRSLTLEERKKGIVCASAGNHAQGVAYSCFALGIEGKIFMPLTTPSQKVSQVKRFGGEYVSVVLTGDTFDDSYTAAMEYCTAEEKVFVHPFDNKLVVAGQGTVAVEILNDMQEPADYVFCAIGGGGLASGIGTYLKGISPSTRLIGVEPAGAASMKASLDHGKVTRLDSIDTFVDGAAVKQVGELPVAICSGVLDDIALVPEGKVCTTILQLYNENAIVAEPAGALSVAALDFYQEEIKGKNVVCVISGGNNDIERMQEIKEKSLIYEGLKHYFIVTFPQRAGALRKFMDQVLGEQDDITHFEYTKRTNREAGPVIVGIELKCREDYAPLLKRMNENGFPYKEINNDPTLFNLLI</sequence>
<dbReference type="EC" id="4.3.1.19" evidence="12"/>
<evidence type="ECO:0000313" key="14">
    <source>
        <dbReference type="EMBL" id="MFD1861979.1"/>
    </source>
</evidence>
<keyword evidence="7 12" id="KW-0412">Isoleucine biosynthesis</keyword>
<evidence type="ECO:0000256" key="11">
    <source>
        <dbReference type="ARBA" id="ARBA00025527"/>
    </source>
</evidence>
<dbReference type="InterPro" id="IPR011820">
    <property type="entry name" value="IlvA"/>
</dbReference>
<dbReference type="InterPro" id="IPR001926">
    <property type="entry name" value="TrpB-like_PALP"/>
</dbReference>
<evidence type="ECO:0000256" key="12">
    <source>
        <dbReference type="RuleBase" id="RU362012"/>
    </source>
</evidence>
<organism evidence="14 15">
    <name type="scientific">Planococcus chinensis</name>
    <dbReference type="NCBI Taxonomy" id="272917"/>
    <lineage>
        <taxon>Bacteria</taxon>
        <taxon>Bacillati</taxon>
        <taxon>Bacillota</taxon>
        <taxon>Bacilli</taxon>
        <taxon>Bacillales</taxon>
        <taxon>Caryophanaceae</taxon>
        <taxon>Planococcus</taxon>
    </lineage>
</organism>
<evidence type="ECO:0000256" key="8">
    <source>
        <dbReference type="ARBA" id="ARBA00022898"/>
    </source>
</evidence>
<dbReference type="Proteomes" id="UP001597273">
    <property type="component" value="Unassembled WGS sequence"/>
</dbReference>
<dbReference type="CDD" id="cd04907">
    <property type="entry name" value="ACT_ThrD-I_2"/>
    <property type="match status" value="1"/>
</dbReference>
<comment type="function">
    <text evidence="11 12">Catalyzes the anaerobic formation of alpha-ketobutyrate and ammonia from threonine in a two-step reaction. The first step involved a dehydration of threonine and a production of enamine intermediates (aminocrotonate), which tautomerizes to its imine form (iminobutyrate). Both intermediates are unstable and short-lived. The second step is the nonenzymatic hydrolysis of the enamine/imine intermediates to form 2-ketobutyrate and free ammonia. In the low water environment of the cell, the second step is accelerated by RidA.</text>
</comment>
<dbReference type="InterPro" id="IPR036052">
    <property type="entry name" value="TrpB-like_PALP_sf"/>
</dbReference>